<reference evidence="1" key="2">
    <citation type="journal article" date="2015" name="Fish Shellfish Immunol.">
        <title>Early steps in the European eel (Anguilla anguilla)-Vibrio vulnificus interaction in the gills: Role of the RtxA13 toxin.</title>
        <authorList>
            <person name="Callol A."/>
            <person name="Pajuelo D."/>
            <person name="Ebbesson L."/>
            <person name="Teles M."/>
            <person name="MacKenzie S."/>
            <person name="Amaro C."/>
        </authorList>
    </citation>
    <scope>NUCLEOTIDE SEQUENCE</scope>
</reference>
<protein>
    <submittedName>
        <fullName evidence="1">Uncharacterized protein</fullName>
    </submittedName>
</protein>
<accession>A0A0E9PUJ5</accession>
<name>A0A0E9PUJ5_ANGAN</name>
<dbReference type="EMBL" id="GBXM01100388">
    <property type="protein sequence ID" value="JAH08189.1"/>
    <property type="molecule type" value="Transcribed_RNA"/>
</dbReference>
<organism evidence="1">
    <name type="scientific">Anguilla anguilla</name>
    <name type="common">European freshwater eel</name>
    <name type="synonym">Muraena anguilla</name>
    <dbReference type="NCBI Taxonomy" id="7936"/>
    <lineage>
        <taxon>Eukaryota</taxon>
        <taxon>Metazoa</taxon>
        <taxon>Chordata</taxon>
        <taxon>Craniata</taxon>
        <taxon>Vertebrata</taxon>
        <taxon>Euteleostomi</taxon>
        <taxon>Actinopterygii</taxon>
        <taxon>Neopterygii</taxon>
        <taxon>Teleostei</taxon>
        <taxon>Anguilliformes</taxon>
        <taxon>Anguillidae</taxon>
        <taxon>Anguilla</taxon>
    </lineage>
</organism>
<proteinExistence type="predicted"/>
<reference evidence="1" key="1">
    <citation type="submission" date="2014-11" db="EMBL/GenBank/DDBJ databases">
        <authorList>
            <person name="Amaro Gonzalez C."/>
        </authorList>
    </citation>
    <scope>NUCLEOTIDE SEQUENCE</scope>
</reference>
<sequence length="35" mass="4009">MLHVQNLILSYSSHPEHGSGWQYTASCDVTLHHFL</sequence>
<evidence type="ECO:0000313" key="1">
    <source>
        <dbReference type="EMBL" id="JAH08189.1"/>
    </source>
</evidence>
<dbReference type="AlphaFoldDB" id="A0A0E9PUJ5"/>